<name>B2CKE9_9ARAC</name>
<keyword evidence="1" id="KW-0812">Transmembrane</keyword>
<evidence type="ECO:0000256" key="1">
    <source>
        <dbReference type="SAM" id="Phobius"/>
    </source>
</evidence>
<accession>B2CKE9</accession>
<keyword evidence="1" id="KW-1133">Transmembrane helix</keyword>
<dbReference type="GeneID" id="6336112"/>
<reference evidence="2" key="1">
    <citation type="journal article" date="2008" name="Mol. Biol. Evol.">
        <title>Parallel evolution of truncated transfer RNA genes in arachnid mitochondrial genomes.</title>
        <authorList>
            <person name="Masta S.E."/>
            <person name="Boore J.L."/>
        </authorList>
    </citation>
    <scope>NUCLEOTIDE SEQUENCE</scope>
</reference>
<keyword evidence="1" id="KW-0472">Membrane</keyword>
<gene>
    <name evidence="2" type="primary">atp8</name>
</gene>
<proteinExistence type="predicted"/>
<dbReference type="RefSeq" id="YP_001936609.1">
    <property type="nucleotide sequence ID" value="NC_010779.1"/>
</dbReference>
<dbReference type="CTD" id="4509"/>
<keyword evidence="2" id="KW-0496">Mitochondrion</keyword>
<evidence type="ECO:0000313" key="2">
    <source>
        <dbReference type="EMBL" id="ACA49837.1"/>
    </source>
</evidence>
<dbReference type="EMBL" id="EU520642">
    <property type="protein sequence ID" value="ACA49837.1"/>
    <property type="molecule type" value="Genomic_DNA"/>
</dbReference>
<protein>
    <submittedName>
        <fullName evidence="2">ATP synthase subunit 8</fullName>
    </submittedName>
</protein>
<organism evidence="2">
    <name type="scientific">Eremobates cf. palpisetulosus SEM-2008</name>
    <dbReference type="NCBI Taxonomy" id="507470"/>
    <lineage>
        <taxon>Eukaryota</taxon>
        <taxon>Metazoa</taxon>
        <taxon>Ecdysozoa</taxon>
        <taxon>Arthropoda</taxon>
        <taxon>Chelicerata</taxon>
        <taxon>Arachnida</taxon>
        <taxon>Solifugae</taxon>
        <taxon>Eremobatidae</taxon>
        <taxon>Eremobates</taxon>
    </lineage>
</organism>
<geneLocation type="mitochondrion" evidence="2"/>
<feature type="transmembrane region" description="Helical" evidence="1">
    <location>
        <begin position="12"/>
        <end position="31"/>
    </location>
</feature>
<sequence>MPQMMPLNWMWMYIQLTMIILTVMIMMYFLSTPMPPHHQTKSFSPQFSWKW</sequence>
<dbReference type="AlphaFoldDB" id="B2CKE9"/>